<keyword evidence="2" id="KW-1185">Reference proteome</keyword>
<evidence type="ECO:0000313" key="2">
    <source>
        <dbReference type="Proteomes" id="UP000094580"/>
    </source>
</evidence>
<evidence type="ECO:0000313" key="1">
    <source>
        <dbReference type="EMBL" id="ODG93828.1"/>
    </source>
</evidence>
<dbReference type="EMBL" id="MDKC01000001">
    <property type="protein sequence ID" value="ODG93828.1"/>
    <property type="molecule type" value="Genomic_DNA"/>
</dbReference>
<proteinExistence type="predicted"/>
<dbReference type="RefSeq" id="WP_069032009.1">
    <property type="nucleotide sequence ID" value="NZ_MDKC01000001.1"/>
</dbReference>
<reference evidence="1 2" key="1">
    <citation type="submission" date="2016-07" db="EMBL/GenBank/DDBJ databases">
        <authorList>
            <person name="Townsley L."/>
            <person name="Shank E.A."/>
        </authorList>
    </citation>
    <scope>NUCLEOTIDE SEQUENCE [LARGE SCALE GENOMIC DNA]</scope>
    <source>
        <strain evidence="1 2">CH01</strain>
    </source>
</reference>
<dbReference type="SUPFAM" id="SSF55729">
    <property type="entry name" value="Acyl-CoA N-acyltransferases (Nat)"/>
    <property type="match status" value="1"/>
</dbReference>
<accession>A0ABX3A3F5</accession>
<evidence type="ECO:0008006" key="3">
    <source>
        <dbReference type="Google" id="ProtNLM"/>
    </source>
</evidence>
<comment type="caution">
    <text evidence="1">The sequence shown here is derived from an EMBL/GenBank/DDBJ whole genome shotgun (WGS) entry which is preliminary data.</text>
</comment>
<name>A0ABX3A3F5_9BACI</name>
<dbReference type="InterPro" id="IPR016181">
    <property type="entry name" value="Acyl_CoA_acyltransferase"/>
</dbReference>
<gene>
    <name evidence="1" type="ORF">BED47_01270</name>
</gene>
<dbReference type="Proteomes" id="UP000094580">
    <property type="component" value="Unassembled WGS sequence"/>
</dbReference>
<organism evidence="1 2">
    <name type="scientific">Gottfriedia luciferensis</name>
    <dbReference type="NCBI Taxonomy" id="178774"/>
    <lineage>
        <taxon>Bacteria</taxon>
        <taxon>Bacillati</taxon>
        <taxon>Bacillota</taxon>
        <taxon>Bacilli</taxon>
        <taxon>Bacillales</taxon>
        <taxon>Bacillaceae</taxon>
        <taxon>Gottfriedia</taxon>
    </lineage>
</organism>
<sequence length="185" mass="22239">MFRVIHTKEENNLFNELWGDFCEENEIPFLVRSNEVTRYGICNSDKKLIGTLEFSKYNIENEDKNKYYYNFSENKYIKYIQNEEIYEIGKLLITRENRGKGFFKQILLACYDHANQTNADWYIGTINKRLYMFARSAGFKILPIDEYFEISDDIIAVPFLLDIKHAIKLLKYSNEFKEILMYYDK</sequence>
<protein>
    <recommendedName>
        <fullName evidence="3">N-acetyltransferase domain-containing protein</fullName>
    </recommendedName>
</protein>
<dbReference type="Gene3D" id="3.40.630.30">
    <property type="match status" value="1"/>
</dbReference>